<evidence type="ECO:0000256" key="1">
    <source>
        <dbReference type="ARBA" id="ARBA00023015"/>
    </source>
</evidence>
<proteinExistence type="predicted"/>
<dbReference type="PROSITE" id="PS50956">
    <property type="entry name" value="HTH_ASNC_2"/>
    <property type="match status" value="1"/>
</dbReference>
<dbReference type="Pfam" id="PF01037">
    <property type="entry name" value="AsnC_trans_reg"/>
    <property type="match status" value="1"/>
</dbReference>
<evidence type="ECO:0000259" key="4">
    <source>
        <dbReference type="PROSITE" id="PS50956"/>
    </source>
</evidence>
<dbReference type="PANTHER" id="PTHR30154:SF53">
    <property type="entry name" value="HTH-TYPE TRANSCRIPTIONAL REGULATOR LRPC"/>
    <property type="match status" value="1"/>
</dbReference>
<name>A0ABT4VMA1_9HYPH</name>
<dbReference type="InterPro" id="IPR019885">
    <property type="entry name" value="Tscrpt_reg_HTH_AsnC-type_CS"/>
</dbReference>
<keyword evidence="2" id="KW-0238">DNA-binding</keyword>
<dbReference type="InterPro" id="IPR019887">
    <property type="entry name" value="Tscrpt_reg_AsnC/Lrp_C"/>
</dbReference>
<keyword evidence="6" id="KW-1185">Reference proteome</keyword>
<organism evidence="5 6">
    <name type="scientific">Hoeflea poritis</name>
    <dbReference type="NCBI Taxonomy" id="2993659"/>
    <lineage>
        <taxon>Bacteria</taxon>
        <taxon>Pseudomonadati</taxon>
        <taxon>Pseudomonadota</taxon>
        <taxon>Alphaproteobacteria</taxon>
        <taxon>Hyphomicrobiales</taxon>
        <taxon>Rhizobiaceae</taxon>
        <taxon>Hoeflea</taxon>
    </lineage>
</organism>
<feature type="domain" description="HTH asnC-type" evidence="4">
    <location>
        <begin position="1"/>
        <end position="67"/>
    </location>
</feature>
<accession>A0ABT4VMA1</accession>
<dbReference type="PROSITE" id="PS00519">
    <property type="entry name" value="HTH_ASNC_1"/>
    <property type="match status" value="1"/>
</dbReference>
<dbReference type="Proteomes" id="UP001148313">
    <property type="component" value="Unassembled WGS sequence"/>
</dbReference>
<gene>
    <name evidence="5" type="ORF">OOZ53_07965</name>
</gene>
<dbReference type="SUPFAM" id="SSF46785">
    <property type="entry name" value="Winged helix' DNA-binding domain"/>
    <property type="match status" value="1"/>
</dbReference>
<keyword evidence="1" id="KW-0805">Transcription regulation</keyword>
<dbReference type="EMBL" id="JAPJZH010000004">
    <property type="protein sequence ID" value="MDA4845280.1"/>
    <property type="molecule type" value="Genomic_DNA"/>
</dbReference>
<evidence type="ECO:0000313" key="5">
    <source>
        <dbReference type="EMBL" id="MDA4845280.1"/>
    </source>
</evidence>
<dbReference type="SUPFAM" id="SSF54909">
    <property type="entry name" value="Dimeric alpha+beta barrel"/>
    <property type="match status" value="1"/>
</dbReference>
<dbReference type="InterPro" id="IPR011008">
    <property type="entry name" value="Dimeric_a/b-barrel"/>
</dbReference>
<dbReference type="InterPro" id="IPR036388">
    <property type="entry name" value="WH-like_DNA-bd_sf"/>
</dbReference>
<comment type="caution">
    <text evidence="5">The sequence shown here is derived from an EMBL/GenBank/DDBJ whole genome shotgun (WGS) entry which is preliminary data.</text>
</comment>
<reference evidence="5" key="1">
    <citation type="submission" date="2022-11" db="EMBL/GenBank/DDBJ databases">
        <title>Hoeflea poritis sp. nov., isolated from scleractinian coral Porites lutea.</title>
        <authorList>
            <person name="Zhang G."/>
            <person name="Wei Q."/>
            <person name="Cai L."/>
        </authorList>
    </citation>
    <scope>NUCLEOTIDE SEQUENCE</scope>
    <source>
        <strain evidence="5">E7-10</strain>
    </source>
</reference>
<dbReference type="Gene3D" id="3.30.70.920">
    <property type="match status" value="1"/>
</dbReference>
<evidence type="ECO:0000256" key="3">
    <source>
        <dbReference type="ARBA" id="ARBA00023163"/>
    </source>
</evidence>
<keyword evidence="3" id="KW-0804">Transcription</keyword>
<dbReference type="SMART" id="SM00344">
    <property type="entry name" value="HTH_ASNC"/>
    <property type="match status" value="1"/>
</dbReference>
<dbReference type="InterPro" id="IPR019888">
    <property type="entry name" value="Tscrpt_reg_AsnC-like"/>
</dbReference>
<protein>
    <submittedName>
        <fullName evidence="5">Lrp/AsnC family transcriptional regulator</fullName>
    </submittedName>
</protein>
<sequence>MDGTDQKLIAALRHNGRAAISDLAIELGISRATVRSRLEKLIQSGEILGFSVILRSDAFELPVRGIMLLSIQGRGADRIVASLRGMPEITAIHTTNGKWDLVAELGTDTLSSLDAVLHKIRLIEGISASETNLYLATKRSADRPAV</sequence>
<dbReference type="Pfam" id="PF13404">
    <property type="entry name" value="HTH_AsnC-type"/>
    <property type="match status" value="1"/>
</dbReference>
<dbReference type="Gene3D" id="1.10.10.10">
    <property type="entry name" value="Winged helix-like DNA-binding domain superfamily/Winged helix DNA-binding domain"/>
    <property type="match status" value="1"/>
</dbReference>
<dbReference type="InterPro" id="IPR000485">
    <property type="entry name" value="AsnC-type_HTH_dom"/>
</dbReference>
<evidence type="ECO:0000313" key="6">
    <source>
        <dbReference type="Proteomes" id="UP001148313"/>
    </source>
</evidence>
<dbReference type="PANTHER" id="PTHR30154">
    <property type="entry name" value="LEUCINE-RESPONSIVE REGULATORY PROTEIN"/>
    <property type="match status" value="1"/>
</dbReference>
<evidence type="ECO:0000256" key="2">
    <source>
        <dbReference type="ARBA" id="ARBA00023125"/>
    </source>
</evidence>
<dbReference type="RefSeq" id="WP_271088885.1">
    <property type="nucleotide sequence ID" value="NZ_JAPJZH010000004.1"/>
</dbReference>
<dbReference type="PRINTS" id="PR00033">
    <property type="entry name" value="HTHASNC"/>
</dbReference>
<dbReference type="InterPro" id="IPR036390">
    <property type="entry name" value="WH_DNA-bd_sf"/>
</dbReference>